<evidence type="ECO:0000313" key="2">
    <source>
        <dbReference type="Proteomes" id="UP000280197"/>
    </source>
</evidence>
<dbReference type="AlphaFoldDB" id="A0A3S9I0G1"/>
<dbReference type="Proteomes" id="UP000280197">
    <property type="component" value="Chromosome"/>
</dbReference>
<evidence type="ECO:0000313" key="1">
    <source>
        <dbReference type="EMBL" id="AZP17838.1"/>
    </source>
</evidence>
<keyword evidence="2" id="KW-1185">Reference proteome</keyword>
<proteinExistence type="predicted"/>
<dbReference type="KEGG" id="saqu:EJC51_18065"/>
<sequence length="147" mass="15425">MTMSPAQWAAAFDYLEAVLLQDAPKAASSARILAAPGQIASTIADMADELIPALLSQAFQISDTMSEAELHTAQETMADDRGAQASALVQMALRAWADDNPTDTEAQDLALVLLGWLQLMAGAPPGDHEQALLMLGAARHTIQGGTP</sequence>
<dbReference type="RefSeq" id="WP_126272029.1">
    <property type="nucleotide sequence ID" value="NZ_CP034463.1"/>
</dbReference>
<protein>
    <submittedName>
        <fullName evidence="1">Uncharacterized protein</fullName>
    </submittedName>
</protein>
<dbReference type="EMBL" id="CP034463">
    <property type="protein sequence ID" value="AZP17838.1"/>
    <property type="molecule type" value="Genomic_DNA"/>
</dbReference>
<organism evidence="1 2">
    <name type="scientific">Streptomyces aquilus</name>
    <dbReference type="NCBI Taxonomy" id="2548456"/>
    <lineage>
        <taxon>Bacteria</taxon>
        <taxon>Bacillati</taxon>
        <taxon>Actinomycetota</taxon>
        <taxon>Actinomycetes</taxon>
        <taxon>Kitasatosporales</taxon>
        <taxon>Streptomycetaceae</taxon>
        <taxon>Streptomyces</taxon>
    </lineage>
</organism>
<accession>A0A3S9I0G1</accession>
<gene>
    <name evidence="1" type="ORF">EJC51_18065</name>
</gene>
<name>A0A3S9I0G1_9ACTN</name>
<reference evidence="1 2" key="1">
    <citation type="submission" date="2018-12" db="EMBL/GenBank/DDBJ databases">
        <authorList>
            <person name="Li K."/>
        </authorList>
    </citation>
    <scope>NUCLEOTIDE SEQUENCE [LARGE SCALE GENOMIC DNA]</scope>
    <source>
        <strain evidence="2">CR22</strain>
    </source>
</reference>